<accession>A0A3B0K4H6</accession>
<feature type="compositionally biased region" description="Polar residues" evidence="2">
    <location>
        <begin position="204"/>
        <end position="214"/>
    </location>
</feature>
<gene>
    <name evidence="4" type="ORF">DGUA_6G019267</name>
</gene>
<protein>
    <submittedName>
        <fullName evidence="4">Blast:Rho GTPase-activating protein 6</fullName>
    </submittedName>
</protein>
<dbReference type="PANTHER" id="PTHR12635:SF7">
    <property type="entry name" value="RHO GTPASE ACTIVATING PROTEIN 6-RELATED"/>
    <property type="match status" value="1"/>
</dbReference>
<dbReference type="PROSITE" id="PS50238">
    <property type="entry name" value="RHOGAP"/>
    <property type="match status" value="1"/>
</dbReference>
<feature type="region of interest" description="Disordered" evidence="2">
    <location>
        <begin position="43"/>
        <end position="85"/>
    </location>
</feature>
<dbReference type="InterPro" id="IPR037863">
    <property type="entry name" value="RHOGAP6/36"/>
</dbReference>
<dbReference type="SUPFAM" id="SSF48350">
    <property type="entry name" value="GTPase activation domain, GAP"/>
    <property type="match status" value="1"/>
</dbReference>
<dbReference type="InterPro" id="IPR000198">
    <property type="entry name" value="RhoGAP_dom"/>
</dbReference>
<proteinExistence type="predicted"/>
<dbReference type="EMBL" id="OUUW01000017">
    <property type="protein sequence ID" value="SPP89045.1"/>
    <property type="molecule type" value="Genomic_DNA"/>
</dbReference>
<name>A0A3B0K4H6_DROGU</name>
<feature type="region of interest" description="Disordered" evidence="2">
    <location>
        <begin position="204"/>
        <end position="223"/>
    </location>
</feature>
<dbReference type="SMART" id="SM00324">
    <property type="entry name" value="RhoGAP"/>
    <property type="match status" value="1"/>
</dbReference>
<dbReference type="OMA" id="RQCIRHL"/>
<sequence length="1303" mass="148841">MEEQIKPEQHLSTLRRPVAVIKKRSGPLDDAIDMLSRPGKDLSILNASNPSDEHCGPTNMASKNLGRASPGSRRRRCSTKDKEKKRERWLLTRKTWRYMTEAGRKLLPEGAQSESDISLIEAQFQRACASEPCFILWRRKTSYPGAIHNSKRRLKVISRHTSGSRCGADTTDQHINADQTIELLQSYLKIRDAYKTTTLLGTKTVRPDQTSSPSAHRPIGNRNDNILKTDYCEKSLEKELLSRLKLLSETPLLDHIVGVKLHVDNLRQDILEDKVLLRQIYNSLKKQQLHRMLHSTEPSKHNIGRASSLSSILKLNSYQNSYKKCFSSGVKKIVDCQRLDNRIHQKPTSFDNCDIRTNLGVAPDKHSLEPRIAPIATDLWTKKGKTKNEEIERSFNTCGTQTTFIQLSELKRMAKEFEKTWQQCKDNSNPSALGDELLEKHGTLTDRRKSSIDNEDISQSVSNTIKRYLRMARKKTVNDADASRFKSINYDKNLRNIKAKGEINPPGMDEGLSKAVQTLEAWPLIALEYVRGNECFRILQNAHIEWKKAEDERTRKNVEWEKARKKNIEEHFQTARNSNTYKEGTTYSTCISAPTSPNSYTRLEKTIKTSTGLLTSSSQFLSNIWHGHSDPGSTTNLFTLNDKQGNMNHENINLRNETSNMQKSKSLSNVGQFVTKKLLRSRSKSQNKPPLQQELSTAYQKWFPLGNCLWISENNEKFQIVETLLMNLSKTETDFLKHFVLEKIKELNIGSNLDLDLERKSHKRRNLPKKKSLTTSFFDIGRKSEHNGQEVLFGTSLECCLSRSRDSKGSDIVQTRTRSKHSLMSVFQGTGNGPESHIKLNESVRSCESLPTKSMDCGYIETSERFRDSLSYLNKPSSSMSHYDMEHNELDFDTTLHTPSHLNVPIFIINCMDYLEDNGLEKIGIFRVSTSRKRVKQLREEFDKNSHMRIPHETCPHDVATLLKEFLRDLPEPLLCSRLYTTFLETQKIRNRRLQLEGISHLIKLLPISHRDTLYVLLRFLAKVAAHSDDIFDSDGNIEINGNKMDSSNLSTVFAPNILRGLDQASARDKEQDHMNDAINVVRTMIDHYEEIFKISADFLDVIYSHMLDACPDILYGLISTKINGSQWILNHSDESSIVQNSDAASSADEVFVSRHAKRYGSVGQYDNEFDKRKSENPVDDEGLRSYPKLACNDAHKDERKDETLKVFSASLQISLPEQSLQYKESVRDKDSETVGNWPSEPRLPASISNIGCATLSAKAAEFEKNATCNNLPSYETQDTELRKKPLYKRQHLISSSRKKNKM</sequence>
<evidence type="ECO:0000256" key="2">
    <source>
        <dbReference type="SAM" id="MobiDB-lite"/>
    </source>
</evidence>
<dbReference type="Proteomes" id="UP000268350">
    <property type="component" value="Unassembled WGS sequence"/>
</dbReference>
<dbReference type="Pfam" id="PF00620">
    <property type="entry name" value="RhoGAP"/>
    <property type="match status" value="1"/>
</dbReference>
<reference evidence="5" key="1">
    <citation type="submission" date="2018-01" db="EMBL/GenBank/DDBJ databases">
        <authorList>
            <person name="Alioto T."/>
            <person name="Alioto T."/>
        </authorList>
    </citation>
    <scope>NUCLEOTIDE SEQUENCE [LARGE SCALE GENOMIC DNA]</scope>
</reference>
<evidence type="ECO:0000313" key="4">
    <source>
        <dbReference type="EMBL" id="SPP89045.1"/>
    </source>
</evidence>
<dbReference type="STRING" id="7266.A0A3B0K4H6"/>
<keyword evidence="5" id="KW-1185">Reference proteome</keyword>
<dbReference type="Gene3D" id="1.10.555.10">
    <property type="entry name" value="Rho GTPase activation protein"/>
    <property type="match status" value="1"/>
</dbReference>
<dbReference type="GO" id="GO:0007165">
    <property type="term" value="P:signal transduction"/>
    <property type="evidence" value="ECO:0007669"/>
    <property type="project" value="InterPro"/>
</dbReference>
<organism evidence="4 5">
    <name type="scientific">Drosophila guanche</name>
    <name type="common">Fruit fly</name>
    <dbReference type="NCBI Taxonomy" id="7266"/>
    <lineage>
        <taxon>Eukaryota</taxon>
        <taxon>Metazoa</taxon>
        <taxon>Ecdysozoa</taxon>
        <taxon>Arthropoda</taxon>
        <taxon>Hexapoda</taxon>
        <taxon>Insecta</taxon>
        <taxon>Pterygota</taxon>
        <taxon>Neoptera</taxon>
        <taxon>Endopterygota</taxon>
        <taxon>Diptera</taxon>
        <taxon>Brachycera</taxon>
        <taxon>Muscomorpha</taxon>
        <taxon>Ephydroidea</taxon>
        <taxon>Drosophilidae</taxon>
        <taxon>Drosophila</taxon>
        <taxon>Sophophora</taxon>
    </lineage>
</organism>
<evidence type="ECO:0000259" key="3">
    <source>
        <dbReference type="PROSITE" id="PS50238"/>
    </source>
</evidence>
<dbReference type="PANTHER" id="PTHR12635">
    <property type="entry name" value="RHO-GTPASE-ACTIVATING PROTEIN 6 FAMILY MEMBER"/>
    <property type="match status" value="1"/>
</dbReference>
<dbReference type="GO" id="GO:0005096">
    <property type="term" value="F:GTPase activator activity"/>
    <property type="evidence" value="ECO:0007669"/>
    <property type="project" value="UniProtKB-KW"/>
</dbReference>
<keyword evidence="1" id="KW-0343">GTPase activation</keyword>
<evidence type="ECO:0000313" key="5">
    <source>
        <dbReference type="Proteomes" id="UP000268350"/>
    </source>
</evidence>
<dbReference type="OrthoDB" id="10024839at2759"/>
<evidence type="ECO:0000256" key="1">
    <source>
        <dbReference type="ARBA" id="ARBA00022468"/>
    </source>
</evidence>
<feature type="domain" description="Rho-GAP" evidence="3">
    <location>
        <begin position="890"/>
        <end position="1093"/>
    </location>
</feature>
<dbReference type="InterPro" id="IPR008936">
    <property type="entry name" value="Rho_GTPase_activation_prot"/>
</dbReference>